<feature type="domain" description="Major facilitator superfamily (MFS) profile" evidence="8">
    <location>
        <begin position="10"/>
        <end position="386"/>
    </location>
</feature>
<proteinExistence type="predicted"/>
<feature type="transmembrane region" description="Helical" evidence="7">
    <location>
        <begin position="101"/>
        <end position="121"/>
    </location>
</feature>
<evidence type="ECO:0000313" key="9">
    <source>
        <dbReference type="EMBL" id="GGX69983.1"/>
    </source>
</evidence>
<feature type="transmembrane region" description="Helical" evidence="7">
    <location>
        <begin position="276"/>
        <end position="293"/>
    </location>
</feature>
<accession>A0A918KQT7</accession>
<feature type="transmembrane region" description="Helical" evidence="7">
    <location>
        <begin position="12"/>
        <end position="34"/>
    </location>
</feature>
<evidence type="ECO:0000256" key="7">
    <source>
        <dbReference type="SAM" id="Phobius"/>
    </source>
</evidence>
<dbReference type="PROSITE" id="PS00216">
    <property type="entry name" value="SUGAR_TRANSPORT_1"/>
    <property type="match status" value="1"/>
</dbReference>
<feature type="transmembrane region" description="Helical" evidence="7">
    <location>
        <begin position="133"/>
        <end position="155"/>
    </location>
</feature>
<feature type="transmembrane region" description="Helical" evidence="7">
    <location>
        <begin position="215"/>
        <end position="235"/>
    </location>
</feature>
<feature type="transmembrane region" description="Helical" evidence="7">
    <location>
        <begin position="46"/>
        <end position="65"/>
    </location>
</feature>
<keyword evidence="5 7" id="KW-1133">Transmembrane helix</keyword>
<evidence type="ECO:0000256" key="5">
    <source>
        <dbReference type="ARBA" id="ARBA00022989"/>
    </source>
</evidence>
<feature type="transmembrane region" description="Helical" evidence="7">
    <location>
        <begin position="77"/>
        <end position="95"/>
    </location>
</feature>
<sequence length="392" mass="41696">MAFNALEKKALTGLSLLYASRMLGLFMVLPVLTLYGQDLDGATTQLLGLALGIYGITQAVLQLPLGMLSDRVGRKPVILAGLGVFLAGSVLAALADHVLWLVVGRALQGAGAIASVVLALLADYTRESERTKAMAIVGAIIGASFVLAVIVGPILADAFDLSGVFWSTALLALLGMAVLAWLPHPPQARVHEERQLHLRQLGAVLGDRRLSPLSLGIFSLHLTMTALFVGLPVVLTRQGIGGDQLGWVYAPVMVLSFVAMVPMIMVAERRKAHVPVLRWAAVLLALAVLGLGFSESAALSIGLIWLFFVGFNFMEATLPSLISRRAPVTARGTAMGVFSTSQFLGAACGGLVGGWAFSTFDMTGIAAISLAVILLWLVIVWWAERRDEKWAY</sequence>
<gene>
    <name evidence="9" type="ORF">GCM10007392_41980</name>
</gene>
<dbReference type="PANTHER" id="PTHR23517:SF2">
    <property type="entry name" value="MULTIDRUG RESISTANCE PROTEIN MDTH"/>
    <property type="match status" value="1"/>
</dbReference>
<dbReference type="Proteomes" id="UP000626148">
    <property type="component" value="Unassembled WGS sequence"/>
</dbReference>
<evidence type="ECO:0000256" key="2">
    <source>
        <dbReference type="ARBA" id="ARBA00022448"/>
    </source>
</evidence>
<feature type="transmembrane region" description="Helical" evidence="7">
    <location>
        <begin position="334"/>
        <end position="357"/>
    </location>
</feature>
<keyword evidence="3" id="KW-1003">Cell membrane</keyword>
<comment type="subcellular location">
    <subcellularLocation>
        <location evidence="1">Cell membrane</location>
        <topology evidence="1">Multi-pass membrane protein</topology>
    </subcellularLocation>
</comment>
<dbReference type="Gene3D" id="1.20.1250.20">
    <property type="entry name" value="MFS general substrate transporter like domains"/>
    <property type="match status" value="1"/>
</dbReference>
<feature type="transmembrane region" description="Helical" evidence="7">
    <location>
        <begin position="247"/>
        <end position="267"/>
    </location>
</feature>
<evidence type="ECO:0000259" key="8">
    <source>
        <dbReference type="PROSITE" id="PS50850"/>
    </source>
</evidence>
<dbReference type="InterPro" id="IPR036259">
    <property type="entry name" value="MFS_trans_sf"/>
</dbReference>
<dbReference type="EMBL" id="BMXR01000013">
    <property type="protein sequence ID" value="GGX69983.1"/>
    <property type="molecule type" value="Genomic_DNA"/>
</dbReference>
<dbReference type="InterPro" id="IPR005829">
    <property type="entry name" value="Sugar_transporter_CS"/>
</dbReference>
<dbReference type="InterPro" id="IPR050171">
    <property type="entry name" value="MFS_Transporters"/>
</dbReference>
<dbReference type="CDD" id="cd17472">
    <property type="entry name" value="MFS_YajR_like"/>
    <property type="match status" value="1"/>
</dbReference>
<keyword evidence="2" id="KW-0813">Transport</keyword>
<dbReference type="InterPro" id="IPR011701">
    <property type="entry name" value="MFS"/>
</dbReference>
<keyword evidence="4 7" id="KW-0812">Transmembrane</keyword>
<evidence type="ECO:0000313" key="10">
    <source>
        <dbReference type="Proteomes" id="UP000626148"/>
    </source>
</evidence>
<comment type="caution">
    <text evidence="9">The sequence shown here is derived from an EMBL/GenBank/DDBJ whole genome shotgun (WGS) entry which is preliminary data.</text>
</comment>
<feature type="transmembrane region" description="Helical" evidence="7">
    <location>
        <begin position="363"/>
        <end position="383"/>
    </location>
</feature>
<dbReference type="AlphaFoldDB" id="A0A918KQT7"/>
<evidence type="ECO:0000256" key="3">
    <source>
        <dbReference type="ARBA" id="ARBA00022475"/>
    </source>
</evidence>
<evidence type="ECO:0000256" key="6">
    <source>
        <dbReference type="ARBA" id="ARBA00023136"/>
    </source>
</evidence>
<name>A0A918KQT7_9GAMM</name>
<keyword evidence="10" id="KW-1185">Reference proteome</keyword>
<dbReference type="Pfam" id="PF07690">
    <property type="entry name" value="MFS_1"/>
    <property type="match status" value="1"/>
</dbReference>
<feature type="transmembrane region" description="Helical" evidence="7">
    <location>
        <begin position="299"/>
        <end position="322"/>
    </location>
</feature>
<dbReference type="PANTHER" id="PTHR23517">
    <property type="entry name" value="RESISTANCE PROTEIN MDTM, PUTATIVE-RELATED-RELATED"/>
    <property type="match status" value="1"/>
</dbReference>
<dbReference type="RefSeq" id="WP_189612452.1">
    <property type="nucleotide sequence ID" value="NZ_BMXR01000013.1"/>
</dbReference>
<reference evidence="9" key="2">
    <citation type="submission" date="2020-09" db="EMBL/GenBank/DDBJ databases">
        <authorList>
            <person name="Sun Q."/>
            <person name="Kim S."/>
        </authorList>
    </citation>
    <scope>NUCLEOTIDE SEQUENCE</scope>
    <source>
        <strain evidence="9">KCTC 22169</strain>
    </source>
</reference>
<dbReference type="GO" id="GO:0005886">
    <property type="term" value="C:plasma membrane"/>
    <property type="evidence" value="ECO:0007669"/>
    <property type="project" value="UniProtKB-SubCell"/>
</dbReference>
<dbReference type="GO" id="GO:0022857">
    <property type="term" value="F:transmembrane transporter activity"/>
    <property type="evidence" value="ECO:0007669"/>
    <property type="project" value="InterPro"/>
</dbReference>
<evidence type="ECO:0000256" key="1">
    <source>
        <dbReference type="ARBA" id="ARBA00004651"/>
    </source>
</evidence>
<dbReference type="InterPro" id="IPR020846">
    <property type="entry name" value="MFS_dom"/>
</dbReference>
<evidence type="ECO:0000256" key="4">
    <source>
        <dbReference type="ARBA" id="ARBA00022692"/>
    </source>
</evidence>
<feature type="transmembrane region" description="Helical" evidence="7">
    <location>
        <begin position="161"/>
        <end position="182"/>
    </location>
</feature>
<organism evidence="9 10">
    <name type="scientific">Saccharospirillum salsuginis</name>
    <dbReference type="NCBI Taxonomy" id="418750"/>
    <lineage>
        <taxon>Bacteria</taxon>
        <taxon>Pseudomonadati</taxon>
        <taxon>Pseudomonadota</taxon>
        <taxon>Gammaproteobacteria</taxon>
        <taxon>Oceanospirillales</taxon>
        <taxon>Saccharospirillaceae</taxon>
        <taxon>Saccharospirillum</taxon>
    </lineage>
</organism>
<protein>
    <submittedName>
        <fullName evidence="9">MFS transporter</fullName>
    </submittedName>
</protein>
<keyword evidence="6 7" id="KW-0472">Membrane</keyword>
<dbReference type="SUPFAM" id="SSF103473">
    <property type="entry name" value="MFS general substrate transporter"/>
    <property type="match status" value="1"/>
</dbReference>
<dbReference type="PROSITE" id="PS50850">
    <property type="entry name" value="MFS"/>
    <property type="match status" value="1"/>
</dbReference>
<reference evidence="9" key="1">
    <citation type="journal article" date="2014" name="Int. J. Syst. Evol. Microbiol.">
        <title>Complete genome sequence of Corynebacterium casei LMG S-19264T (=DSM 44701T), isolated from a smear-ripened cheese.</title>
        <authorList>
            <consortium name="US DOE Joint Genome Institute (JGI-PGF)"/>
            <person name="Walter F."/>
            <person name="Albersmeier A."/>
            <person name="Kalinowski J."/>
            <person name="Ruckert C."/>
        </authorList>
    </citation>
    <scope>NUCLEOTIDE SEQUENCE</scope>
    <source>
        <strain evidence="9">KCTC 22169</strain>
    </source>
</reference>